<dbReference type="PANTHER" id="PTHR33406">
    <property type="entry name" value="MEMBRANE PROTEIN MJ1562-RELATED"/>
    <property type="match status" value="1"/>
</dbReference>
<keyword evidence="1" id="KW-0472">Membrane</keyword>
<feature type="transmembrane region" description="Helical" evidence="1">
    <location>
        <begin position="360"/>
        <end position="380"/>
    </location>
</feature>
<keyword evidence="3" id="KW-1185">Reference proteome</keyword>
<feature type="transmembrane region" description="Helical" evidence="1">
    <location>
        <begin position="651"/>
        <end position="670"/>
    </location>
</feature>
<accession>A0A1T4MU13</accession>
<dbReference type="GO" id="GO:0005886">
    <property type="term" value="C:plasma membrane"/>
    <property type="evidence" value="ECO:0007669"/>
    <property type="project" value="TreeGrafter"/>
</dbReference>
<protein>
    <submittedName>
        <fullName evidence="2">Predicted exporter</fullName>
    </submittedName>
</protein>
<feature type="transmembrane region" description="Helical" evidence="1">
    <location>
        <begin position="703"/>
        <end position="721"/>
    </location>
</feature>
<dbReference type="GeneID" id="78317365"/>
<keyword evidence="1" id="KW-0812">Transmembrane</keyword>
<proteinExistence type="predicted"/>
<dbReference type="AlphaFoldDB" id="A0A1T4MU13"/>
<dbReference type="PANTHER" id="PTHR33406:SF13">
    <property type="entry name" value="MEMBRANE PROTEIN YDFJ"/>
    <property type="match status" value="1"/>
</dbReference>
<dbReference type="STRING" id="261392.SAMN02745149_02094"/>
<reference evidence="2 3" key="1">
    <citation type="submission" date="2017-02" db="EMBL/GenBank/DDBJ databases">
        <authorList>
            <person name="Peterson S.W."/>
        </authorList>
    </citation>
    <scope>NUCLEOTIDE SEQUENCE [LARGE SCALE GENOMIC DNA]</scope>
    <source>
        <strain evidence="2 3">ATCC BAA-908</strain>
    </source>
</reference>
<feature type="transmembrane region" description="Helical" evidence="1">
    <location>
        <begin position="12"/>
        <end position="33"/>
    </location>
</feature>
<evidence type="ECO:0000313" key="2">
    <source>
        <dbReference type="EMBL" id="SJZ70463.1"/>
    </source>
</evidence>
<dbReference type="Gene3D" id="1.20.1640.10">
    <property type="entry name" value="Multidrug efflux transporter AcrB transmembrane domain"/>
    <property type="match status" value="2"/>
</dbReference>
<dbReference type="SUPFAM" id="SSF82866">
    <property type="entry name" value="Multidrug efflux transporter AcrB transmembrane domain"/>
    <property type="match status" value="2"/>
</dbReference>
<evidence type="ECO:0000256" key="1">
    <source>
        <dbReference type="SAM" id="Phobius"/>
    </source>
</evidence>
<feature type="transmembrane region" description="Helical" evidence="1">
    <location>
        <begin position="291"/>
        <end position="311"/>
    </location>
</feature>
<dbReference type="EMBL" id="FUWG01000017">
    <property type="protein sequence ID" value="SJZ70463.1"/>
    <property type="molecule type" value="Genomic_DNA"/>
</dbReference>
<feature type="transmembrane region" description="Helical" evidence="1">
    <location>
        <begin position="317"/>
        <end position="339"/>
    </location>
</feature>
<gene>
    <name evidence="2" type="ORF">SAMN02745149_02094</name>
</gene>
<feature type="transmembrane region" description="Helical" evidence="1">
    <location>
        <begin position="386"/>
        <end position="408"/>
    </location>
</feature>
<dbReference type="Proteomes" id="UP000190423">
    <property type="component" value="Unassembled WGS sequence"/>
</dbReference>
<name>A0A1T4MU13_TREPO</name>
<feature type="transmembrane region" description="Helical" evidence="1">
    <location>
        <begin position="741"/>
        <end position="759"/>
    </location>
</feature>
<feature type="transmembrane region" description="Helical" evidence="1">
    <location>
        <begin position="433"/>
        <end position="452"/>
    </location>
</feature>
<dbReference type="OrthoDB" id="9780358at2"/>
<feature type="transmembrane region" description="Helical" evidence="1">
    <location>
        <begin position="677"/>
        <end position="697"/>
    </location>
</feature>
<feature type="transmembrane region" description="Helical" evidence="1">
    <location>
        <begin position="265"/>
        <end position="284"/>
    </location>
</feature>
<dbReference type="InterPro" id="IPR050545">
    <property type="entry name" value="Mycobact_MmpL"/>
</dbReference>
<dbReference type="RefSeq" id="WP_078933977.1">
    <property type="nucleotide sequence ID" value="NZ_FUWG01000017.1"/>
</dbReference>
<feature type="transmembrane region" description="Helical" evidence="1">
    <location>
        <begin position="765"/>
        <end position="786"/>
    </location>
</feature>
<sequence length="791" mass="88292">MRKLASLQNKTYLRIWIAYHLLVAAAFVFMLFAKHGAVKVDADLFNMLPKPVMEKALSSADEKLTEMTGQNVFILVSNESFAEAKAAAETVYAQLKGSPRFKSISLYQDTSNFGGVLEFIQDFRWNLLDEKTCAELNAPGGAEIFAQNALASAYGAFTMTSLENLETDPFLLGEHNLQNYLSYLQNAGTSMSLKDGVMASFVKDKWYVMIRAVLSKQGAALASKENAVVQIHEVCDPLEKDGTHFVYSGTPFHSYKSSSNATKEISIITTVSMLVVLTILLLIFKRPHPIVFSLLSIFISTVTAMAATFALFGKMHILTLVFGTSLIGSCIDYSLHYFISWKANTDFHSGSEIRAHLLKGLGLSLISTVLCYFVLVFAPFNLLKQMSVFSMAGIVSTFLTAIAIYPYIPVPETGKDVYLIKLMKTPSWYNKKFVGRVVVTLMFVVSIGTLLVCHKNFKIENNVASLYKMEGREFQDETEASQVLNYSPSGWFIVSGRTVEDVLQNEEAVTAKLKVVNEGKAKGGYICTSAFIPSIKKQQESRAASERLLPLAAEQYEYLGYDASLASSLRKEFYAGKDDFIQMGKNVPEYLERAVSSAWIGEIDGKYYSVVLPTSVTDYDAYVKIADESDDVFFISKVRNMNSDLDRLSKMILTLFVIVYIVIFVVLRFFYTWKQSFKIISVPLLIVLFIVAIFSLANIHLEFFSIVGMILVFGLGLDYVIYMMENEKRKDESENAKLEPFAIALSFVTTAVSFGSLALSKFIPVHMIGLSIFIGLAVAYVSTFFYTRAEF</sequence>
<organism evidence="2 3">
    <name type="scientific">Treponema porcinum</name>
    <dbReference type="NCBI Taxonomy" id="261392"/>
    <lineage>
        <taxon>Bacteria</taxon>
        <taxon>Pseudomonadati</taxon>
        <taxon>Spirochaetota</taxon>
        <taxon>Spirochaetia</taxon>
        <taxon>Spirochaetales</taxon>
        <taxon>Treponemataceae</taxon>
        <taxon>Treponema</taxon>
    </lineage>
</organism>
<evidence type="ECO:0000313" key="3">
    <source>
        <dbReference type="Proteomes" id="UP000190423"/>
    </source>
</evidence>
<keyword evidence="1" id="KW-1133">Transmembrane helix</keyword>